<keyword evidence="2" id="KW-1185">Reference proteome</keyword>
<dbReference type="RefSeq" id="WP_144331626.1">
    <property type="nucleotide sequence ID" value="NZ_VLPL01000001.1"/>
</dbReference>
<organism evidence="1 2">
    <name type="scientific">Fluviicola chungangensis</name>
    <dbReference type="NCBI Taxonomy" id="2597671"/>
    <lineage>
        <taxon>Bacteria</taxon>
        <taxon>Pseudomonadati</taxon>
        <taxon>Bacteroidota</taxon>
        <taxon>Flavobacteriia</taxon>
        <taxon>Flavobacteriales</taxon>
        <taxon>Crocinitomicaceae</taxon>
        <taxon>Fluviicola</taxon>
    </lineage>
</organism>
<sequence length="88" mass="10310">MNSELEVLIRFNTNYNQEDPHSKEWRVIVNGVEKLCNTIDIVCSSKTSKNFIEGVGFKWHIQCNASELIFEKDSHYDDETHFQKITIC</sequence>
<evidence type="ECO:0000313" key="1">
    <source>
        <dbReference type="EMBL" id="TSJ48091.1"/>
    </source>
</evidence>
<protein>
    <submittedName>
        <fullName evidence="1">Uncharacterized protein</fullName>
    </submittedName>
</protein>
<dbReference type="Proteomes" id="UP000316008">
    <property type="component" value="Unassembled WGS sequence"/>
</dbReference>
<accession>A0A556N7J9</accession>
<dbReference type="AlphaFoldDB" id="A0A556N7J9"/>
<dbReference type="OrthoDB" id="9976408at2"/>
<dbReference type="EMBL" id="VLPL01000001">
    <property type="protein sequence ID" value="TSJ48091.1"/>
    <property type="molecule type" value="Genomic_DNA"/>
</dbReference>
<reference evidence="1 2" key="1">
    <citation type="submission" date="2019-07" db="EMBL/GenBank/DDBJ databases">
        <authorList>
            <person name="Huq M.A."/>
        </authorList>
    </citation>
    <scope>NUCLEOTIDE SEQUENCE [LARGE SCALE GENOMIC DNA]</scope>
    <source>
        <strain evidence="1 2">MAH-3</strain>
    </source>
</reference>
<gene>
    <name evidence="1" type="ORF">FO442_02860</name>
</gene>
<proteinExistence type="predicted"/>
<comment type="caution">
    <text evidence="1">The sequence shown here is derived from an EMBL/GenBank/DDBJ whole genome shotgun (WGS) entry which is preliminary data.</text>
</comment>
<name>A0A556N7J9_9FLAO</name>
<evidence type="ECO:0000313" key="2">
    <source>
        <dbReference type="Proteomes" id="UP000316008"/>
    </source>
</evidence>